<gene>
    <name evidence="1" type="ORF">RY831_14845</name>
</gene>
<evidence type="ECO:0000313" key="1">
    <source>
        <dbReference type="EMBL" id="MEC4720438.1"/>
    </source>
</evidence>
<dbReference type="Proteomes" id="UP001352263">
    <property type="component" value="Unassembled WGS sequence"/>
</dbReference>
<organism evidence="1 2">
    <name type="scientific">Noviherbaspirillum album</name>
    <dbReference type="NCBI Taxonomy" id="3080276"/>
    <lineage>
        <taxon>Bacteria</taxon>
        <taxon>Pseudomonadati</taxon>
        <taxon>Pseudomonadota</taxon>
        <taxon>Betaproteobacteria</taxon>
        <taxon>Burkholderiales</taxon>
        <taxon>Oxalobacteraceae</taxon>
        <taxon>Noviherbaspirillum</taxon>
    </lineage>
</organism>
<dbReference type="RefSeq" id="WP_326507156.1">
    <property type="nucleotide sequence ID" value="NZ_JAWIIV010000011.1"/>
</dbReference>
<accession>A0ABU6JAI1</accession>
<comment type="caution">
    <text evidence="1">The sequence shown here is derived from an EMBL/GenBank/DDBJ whole genome shotgun (WGS) entry which is preliminary data.</text>
</comment>
<evidence type="ECO:0000313" key="2">
    <source>
        <dbReference type="Proteomes" id="UP001352263"/>
    </source>
</evidence>
<protein>
    <submittedName>
        <fullName evidence="1">Uncharacterized protein</fullName>
    </submittedName>
</protein>
<proteinExistence type="predicted"/>
<keyword evidence="2" id="KW-1185">Reference proteome</keyword>
<dbReference type="EMBL" id="JAWIIV010000011">
    <property type="protein sequence ID" value="MEC4720438.1"/>
    <property type="molecule type" value="Genomic_DNA"/>
</dbReference>
<name>A0ABU6JAI1_9BURK</name>
<sequence>MRIEKTGSYKLVQPFMTLEAEQSRYLAPGTDINVTQVLPDQSVLYSPELGDWHFYELPVLPNNGSPETHREMLVWLAGYRIREAGAGLGWYALLPGQLEISHTEGQHNYLGFFSTKVDLITEVWDNAVLPTLFRVRQITEQQWGKLAARDQLSLVLVTFQPDALH</sequence>
<reference evidence="1 2" key="1">
    <citation type="submission" date="2023-10" db="EMBL/GenBank/DDBJ databases">
        <title>Noviherbaspirillum sp. CPCC 100848 genome assembly.</title>
        <authorList>
            <person name="Li X.Y."/>
            <person name="Fang X.M."/>
        </authorList>
    </citation>
    <scope>NUCLEOTIDE SEQUENCE [LARGE SCALE GENOMIC DNA]</scope>
    <source>
        <strain evidence="1 2">CPCC 100848</strain>
    </source>
</reference>